<reference evidence="2 3" key="1">
    <citation type="submission" date="2019-07" db="EMBL/GenBank/DDBJ databases">
        <title>De Novo Assembly of kiwifruit Actinidia rufa.</title>
        <authorList>
            <person name="Sugita-Konishi S."/>
            <person name="Sato K."/>
            <person name="Mori E."/>
            <person name="Abe Y."/>
            <person name="Kisaki G."/>
            <person name="Hamano K."/>
            <person name="Suezawa K."/>
            <person name="Otani M."/>
            <person name="Fukuda T."/>
            <person name="Manabe T."/>
            <person name="Gomi K."/>
            <person name="Tabuchi M."/>
            <person name="Akimitsu K."/>
            <person name="Kataoka I."/>
        </authorList>
    </citation>
    <scope>NUCLEOTIDE SEQUENCE [LARGE SCALE GENOMIC DNA]</scope>
    <source>
        <strain evidence="3">cv. Fuchu</strain>
    </source>
</reference>
<name>A0A7J0EGB3_9ERIC</name>
<dbReference type="EMBL" id="BJWL01000003">
    <property type="protein sequence ID" value="GFY84677.1"/>
    <property type="molecule type" value="Genomic_DNA"/>
</dbReference>
<keyword evidence="3" id="KW-1185">Reference proteome</keyword>
<gene>
    <name evidence="2" type="ORF">Acr_03g0014510</name>
</gene>
<dbReference type="Proteomes" id="UP000585474">
    <property type="component" value="Unassembled WGS sequence"/>
</dbReference>
<proteinExistence type="predicted"/>
<comment type="caution">
    <text evidence="2">The sequence shown here is derived from an EMBL/GenBank/DDBJ whole genome shotgun (WGS) entry which is preliminary data.</text>
</comment>
<sequence>MAVQLWWYGDDLGAMVVASVTPVLCNGYHLEGGSCDRVYREILGFRTVRGVGAHYGGRVEDSRRNLNSGHGFGSSRPCWSRPVPRSRPEPFSESGRANYVGSDAPDKGGGSEMGVEVLRGFMPMGERDDTAVSVVGGEGVEVEQSGFASATKEMELKNLGAPLIMYDGLKVRETDHREDSSKGKGLARLPI</sequence>
<protein>
    <submittedName>
        <fullName evidence="2">Uncharacterized protein</fullName>
    </submittedName>
</protein>
<feature type="region of interest" description="Disordered" evidence="1">
    <location>
        <begin position="64"/>
        <end position="110"/>
    </location>
</feature>
<evidence type="ECO:0000313" key="3">
    <source>
        <dbReference type="Proteomes" id="UP000585474"/>
    </source>
</evidence>
<evidence type="ECO:0000256" key="1">
    <source>
        <dbReference type="SAM" id="MobiDB-lite"/>
    </source>
</evidence>
<dbReference type="AlphaFoldDB" id="A0A7J0EGB3"/>
<evidence type="ECO:0000313" key="2">
    <source>
        <dbReference type="EMBL" id="GFY84677.1"/>
    </source>
</evidence>
<organism evidence="2 3">
    <name type="scientific">Actinidia rufa</name>
    <dbReference type="NCBI Taxonomy" id="165716"/>
    <lineage>
        <taxon>Eukaryota</taxon>
        <taxon>Viridiplantae</taxon>
        <taxon>Streptophyta</taxon>
        <taxon>Embryophyta</taxon>
        <taxon>Tracheophyta</taxon>
        <taxon>Spermatophyta</taxon>
        <taxon>Magnoliopsida</taxon>
        <taxon>eudicotyledons</taxon>
        <taxon>Gunneridae</taxon>
        <taxon>Pentapetalae</taxon>
        <taxon>asterids</taxon>
        <taxon>Ericales</taxon>
        <taxon>Actinidiaceae</taxon>
        <taxon>Actinidia</taxon>
    </lineage>
</organism>
<accession>A0A7J0EGB3</accession>